<evidence type="ECO:0000256" key="1">
    <source>
        <dbReference type="SAM" id="Phobius"/>
    </source>
</evidence>
<keyword evidence="1" id="KW-0472">Membrane</keyword>
<accession>A0A5B7JC80</accession>
<feature type="transmembrane region" description="Helical" evidence="1">
    <location>
        <begin position="102"/>
        <end position="127"/>
    </location>
</feature>
<evidence type="ECO:0000313" key="3">
    <source>
        <dbReference type="Proteomes" id="UP000324222"/>
    </source>
</evidence>
<evidence type="ECO:0000313" key="2">
    <source>
        <dbReference type="EMBL" id="MPC89974.1"/>
    </source>
</evidence>
<keyword evidence="1" id="KW-0812">Transmembrane</keyword>
<reference evidence="2 3" key="1">
    <citation type="submission" date="2019-05" db="EMBL/GenBank/DDBJ databases">
        <title>Another draft genome of Portunus trituberculatus and its Hox gene families provides insights of decapod evolution.</title>
        <authorList>
            <person name="Jeong J.-H."/>
            <person name="Song I."/>
            <person name="Kim S."/>
            <person name="Choi T."/>
            <person name="Kim D."/>
            <person name="Ryu S."/>
            <person name="Kim W."/>
        </authorList>
    </citation>
    <scope>NUCLEOTIDE SEQUENCE [LARGE SCALE GENOMIC DNA]</scope>
    <source>
        <tissue evidence="2">Muscle</tissue>
    </source>
</reference>
<keyword evidence="1" id="KW-1133">Transmembrane helix</keyword>
<keyword evidence="3" id="KW-1185">Reference proteome</keyword>
<comment type="caution">
    <text evidence="2">The sequence shown here is derived from an EMBL/GenBank/DDBJ whole genome shotgun (WGS) entry which is preliminary data.</text>
</comment>
<protein>
    <submittedName>
        <fullName evidence="2">Uncharacterized protein</fullName>
    </submittedName>
</protein>
<dbReference type="EMBL" id="VSRR010082826">
    <property type="protein sequence ID" value="MPC89974.1"/>
    <property type="molecule type" value="Genomic_DNA"/>
</dbReference>
<proteinExistence type="predicted"/>
<gene>
    <name evidence="2" type="ORF">E2C01_084940</name>
</gene>
<dbReference type="Proteomes" id="UP000324222">
    <property type="component" value="Unassembled WGS sequence"/>
</dbReference>
<sequence length="129" mass="14245">MLVNEVAIIPKKSRHHNKINSDQGSLSKSTRSHINCGSERLAAAPAATPHISPRTETMPLSIRAARDFKGAGSGHYSRAALLTLPDDYRKHQHPGIQNRSPFILPFYIVISKLSCLQLLFSALYVMAIQ</sequence>
<name>A0A5B7JC80_PORTR</name>
<dbReference type="AlphaFoldDB" id="A0A5B7JC80"/>
<organism evidence="2 3">
    <name type="scientific">Portunus trituberculatus</name>
    <name type="common">Swimming crab</name>
    <name type="synonym">Neptunus trituberculatus</name>
    <dbReference type="NCBI Taxonomy" id="210409"/>
    <lineage>
        <taxon>Eukaryota</taxon>
        <taxon>Metazoa</taxon>
        <taxon>Ecdysozoa</taxon>
        <taxon>Arthropoda</taxon>
        <taxon>Crustacea</taxon>
        <taxon>Multicrustacea</taxon>
        <taxon>Malacostraca</taxon>
        <taxon>Eumalacostraca</taxon>
        <taxon>Eucarida</taxon>
        <taxon>Decapoda</taxon>
        <taxon>Pleocyemata</taxon>
        <taxon>Brachyura</taxon>
        <taxon>Eubrachyura</taxon>
        <taxon>Portunoidea</taxon>
        <taxon>Portunidae</taxon>
        <taxon>Portuninae</taxon>
        <taxon>Portunus</taxon>
    </lineage>
</organism>